<dbReference type="InterPro" id="IPR052155">
    <property type="entry name" value="Biofilm_reg_signaling"/>
</dbReference>
<comment type="caution">
    <text evidence="2">The sequence shown here is derived from an EMBL/GenBank/DDBJ whole genome shotgun (WGS) entry which is preliminary data.</text>
</comment>
<dbReference type="PROSITE" id="PS50883">
    <property type="entry name" value="EAL"/>
    <property type="match status" value="1"/>
</dbReference>
<dbReference type="AlphaFoldDB" id="A0A3D8PDE2"/>
<keyword evidence="3" id="KW-1185">Reference proteome</keyword>
<dbReference type="PANTHER" id="PTHR44757:SF2">
    <property type="entry name" value="BIOFILM ARCHITECTURE MAINTENANCE PROTEIN MBAA"/>
    <property type="match status" value="1"/>
</dbReference>
<name>A0A3D8PDE2_9RHOB</name>
<dbReference type="InterPro" id="IPR001633">
    <property type="entry name" value="EAL_dom"/>
</dbReference>
<protein>
    <submittedName>
        <fullName evidence="2">EAL domain-containing protein</fullName>
    </submittedName>
</protein>
<dbReference type="SMART" id="SM00052">
    <property type="entry name" value="EAL"/>
    <property type="match status" value="1"/>
</dbReference>
<dbReference type="Pfam" id="PF00563">
    <property type="entry name" value="EAL"/>
    <property type="match status" value="1"/>
</dbReference>
<sequence>MAYGIAAAASRLARLVRGEGAAQDRTRLALVLRVENLDMLRASIGPVLLEQMLDKLLLRLVAELRLLPQARAAGSGEILGLLAVCRHPAVPGLLARLQAILSGGIELPDLRVCPVVNAAIVRCDGSPPPPAALYARGRLALQGLSPVFATGQIRFVEMQPLADPSALPDGALERLCLMFQPQLCCDTGQVRALRVVPRMQMDGQDSCDLAALQLRLDDGTLGRIVAEMLRRALAALRGWDRLGVRVPLLSVPLTDRMLADAAIADMIMWELDRHDLVPARLEIEMAEPIGRSGGRMPVAASLQRLTAAGCALALGEFGTGSAGLDDLRRFGIGRVRIGRTFIADCDRSAEQQRMILAMLALAEHLDLATLADGVSTPEENAFLAQIGFSAVQGPAVVPAMEAGAVDEFLLDHDLSLPAPFVLGRKA</sequence>
<dbReference type="Gene3D" id="3.20.20.450">
    <property type="entry name" value="EAL domain"/>
    <property type="match status" value="1"/>
</dbReference>
<evidence type="ECO:0000313" key="3">
    <source>
        <dbReference type="Proteomes" id="UP000256679"/>
    </source>
</evidence>
<dbReference type="Proteomes" id="UP000256679">
    <property type="component" value="Unassembled WGS sequence"/>
</dbReference>
<organism evidence="2 3">
    <name type="scientific">Paracoccus thiocyanatus</name>
    <dbReference type="NCBI Taxonomy" id="34006"/>
    <lineage>
        <taxon>Bacteria</taxon>
        <taxon>Pseudomonadati</taxon>
        <taxon>Pseudomonadota</taxon>
        <taxon>Alphaproteobacteria</taxon>
        <taxon>Rhodobacterales</taxon>
        <taxon>Paracoccaceae</taxon>
        <taxon>Paracoccus</taxon>
    </lineage>
</organism>
<evidence type="ECO:0000313" key="2">
    <source>
        <dbReference type="EMBL" id="RDW14093.1"/>
    </source>
</evidence>
<dbReference type="InterPro" id="IPR035919">
    <property type="entry name" value="EAL_sf"/>
</dbReference>
<evidence type="ECO:0000259" key="1">
    <source>
        <dbReference type="PROSITE" id="PS50883"/>
    </source>
</evidence>
<gene>
    <name evidence="2" type="ORF">DIE28_04435</name>
</gene>
<accession>A0A3D8PDE2</accession>
<reference evidence="2 3" key="1">
    <citation type="submission" date="2018-05" db="EMBL/GenBank/DDBJ databases">
        <title>Whole genome sequencing of Paracoccus thiocyanatus SST.</title>
        <authorList>
            <person name="Ghosh W."/>
            <person name="Rameez M.J."/>
            <person name="Roy C."/>
        </authorList>
    </citation>
    <scope>NUCLEOTIDE SEQUENCE [LARGE SCALE GENOMIC DNA]</scope>
    <source>
        <strain evidence="2 3">SST</strain>
    </source>
</reference>
<dbReference type="CDD" id="cd01948">
    <property type="entry name" value="EAL"/>
    <property type="match status" value="1"/>
</dbReference>
<dbReference type="SUPFAM" id="SSF141868">
    <property type="entry name" value="EAL domain-like"/>
    <property type="match status" value="1"/>
</dbReference>
<feature type="domain" description="EAL" evidence="1">
    <location>
        <begin position="156"/>
        <end position="413"/>
    </location>
</feature>
<proteinExistence type="predicted"/>
<dbReference type="PANTHER" id="PTHR44757">
    <property type="entry name" value="DIGUANYLATE CYCLASE DGCP"/>
    <property type="match status" value="1"/>
</dbReference>
<dbReference type="EMBL" id="QFCQ01000014">
    <property type="protein sequence ID" value="RDW14093.1"/>
    <property type="molecule type" value="Genomic_DNA"/>
</dbReference>
<dbReference type="RefSeq" id="WP_115754890.1">
    <property type="nucleotide sequence ID" value="NZ_QFCQ01000014.1"/>
</dbReference>